<dbReference type="AlphaFoldDB" id="A0AAE1UAE1"/>
<dbReference type="InterPro" id="IPR001304">
    <property type="entry name" value="C-type_lectin-like"/>
</dbReference>
<feature type="domain" description="C-type lectin" evidence="1">
    <location>
        <begin position="25"/>
        <end position="134"/>
    </location>
</feature>
<dbReference type="InterPro" id="IPR016186">
    <property type="entry name" value="C-type_lectin-like/link_sf"/>
</dbReference>
<evidence type="ECO:0000313" key="3">
    <source>
        <dbReference type="Proteomes" id="UP001292094"/>
    </source>
</evidence>
<dbReference type="SUPFAM" id="SSF56436">
    <property type="entry name" value="C-type lectin-like"/>
    <property type="match status" value="1"/>
</dbReference>
<evidence type="ECO:0000259" key="1">
    <source>
        <dbReference type="PROSITE" id="PS50041"/>
    </source>
</evidence>
<evidence type="ECO:0000313" key="2">
    <source>
        <dbReference type="EMBL" id="KAK4311539.1"/>
    </source>
</evidence>
<dbReference type="CDD" id="cd00037">
    <property type="entry name" value="CLECT"/>
    <property type="match status" value="1"/>
</dbReference>
<accession>A0AAE1UAE1</accession>
<organism evidence="2 3">
    <name type="scientific">Petrolisthes manimaculis</name>
    <dbReference type="NCBI Taxonomy" id="1843537"/>
    <lineage>
        <taxon>Eukaryota</taxon>
        <taxon>Metazoa</taxon>
        <taxon>Ecdysozoa</taxon>
        <taxon>Arthropoda</taxon>
        <taxon>Crustacea</taxon>
        <taxon>Multicrustacea</taxon>
        <taxon>Malacostraca</taxon>
        <taxon>Eumalacostraca</taxon>
        <taxon>Eucarida</taxon>
        <taxon>Decapoda</taxon>
        <taxon>Pleocyemata</taxon>
        <taxon>Anomura</taxon>
        <taxon>Galatheoidea</taxon>
        <taxon>Porcellanidae</taxon>
        <taxon>Petrolisthes</taxon>
    </lineage>
</organism>
<protein>
    <recommendedName>
        <fullName evidence="1">C-type lectin domain-containing protein</fullName>
    </recommendedName>
</protein>
<dbReference type="Gene3D" id="3.10.100.10">
    <property type="entry name" value="Mannose-Binding Protein A, subunit A"/>
    <property type="match status" value="1"/>
</dbReference>
<dbReference type="EMBL" id="JAWZYT010001504">
    <property type="protein sequence ID" value="KAK4311539.1"/>
    <property type="molecule type" value="Genomic_DNA"/>
</dbReference>
<gene>
    <name evidence="2" type="ORF">Pmani_016955</name>
</gene>
<dbReference type="Proteomes" id="UP001292094">
    <property type="component" value="Unassembled WGS sequence"/>
</dbReference>
<dbReference type="InterPro" id="IPR016187">
    <property type="entry name" value="CTDL_fold"/>
</dbReference>
<comment type="caution">
    <text evidence="2">The sequence shown here is derived from an EMBL/GenBank/DDBJ whole genome shotgun (WGS) entry which is preliminary data.</text>
</comment>
<name>A0AAE1UAE1_9EUCA</name>
<reference evidence="2" key="1">
    <citation type="submission" date="2023-11" db="EMBL/GenBank/DDBJ databases">
        <title>Genome assemblies of two species of porcelain crab, Petrolisthes cinctipes and Petrolisthes manimaculis (Anomura: Porcellanidae).</title>
        <authorList>
            <person name="Angst P."/>
        </authorList>
    </citation>
    <scope>NUCLEOTIDE SEQUENCE</scope>
    <source>
        <strain evidence="2">PB745_02</strain>
        <tissue evidence="2">Gill</tissue>
    </source>
</reference>
<sequence>MTHVIRFPTGNSGDPIPYIDFSTLVDKNCIHLEKTKKNFDDSRNYCSGLSGGGDLFVGGDVAGMMDYLATQTPDKHVIIGATNNNGNNQWLDGRTIPDQELKAEKVNNDECFQVKHNEMMHTHGCDKTEYFLCQKGVQFP</sequence>
<dbReference type="Pfam" id="PF00059">
    <property type="entry name" value="Lectin_C"/>
    <property type="match status" value="1"/>
</dbReference>
<keyword evidence="3" id="KW-1185">Reference proteome</keyword>
<dbReference type="PROSITE" id="PS50041">
    <property type="entry name" value="C_TYPE_LECTIN_2"/>
    <property type="match status" value="1"/>
</dbReference>
<proteinExistence type="predicted"/>